<dbReference type="InterPro" id="IPR056884">
    <property type="entry name" value="NPHP3-like_N"/>
</dbReference>
<evidence type="ECO:0000256" key="1">
    <source>
        <dbReference type="ARBA" id="ARBA00022737"/>
    </source>
</evidence>
<proteinExistence type="predicted"/>
<evidence type="ECO:0000256" key="2">
    <source>
        <dbReference type="SAM" id="MobiDB-lite"/>
    </source>
</evidence>
<sequence length="473" mass="53030">MSRDFTGGIQIQKLDLDHYIRLISASRNDPLSQRRYSSQDPMLSSLISLFWKQSLSTNPGLSKDETNPSNPQTVDVSQSSKPWQQDRKLRWIVKDPGRNGQHTRPLKNEDTSILPGKYPNNPKGSAPSSNIPPKPARHLHEFQTPSHSISSGPSIFHNARDFYLGHFVYQEAQPRSSSSSSSYPWNELVLRHAAPNALFNSNVRVDAPRCDDGARVGVVMGWITDRNAPTNLLFMTGPSGAGKSCLQQTIAERCNDIGILASSFFFWKNDPSRNDVTTIAATMAYQLGLANPNMRALIGEAVDNDPLIFKKALSMQMATLVVNPVKRFRARADEESTRNLPYAILIDALDECQNAEHQLEFLKVLKTSFLDDGDSLFRIFISSRPNHAIHSSLEPPKGLLHELAYQIQLEGNYDIPHVNILQVLWREFWLGSASSEDPLEGVPRGRYSAGDIAVVAFLPVSLLFYIFWRLFEV</sequence>
<keyword evidence="3" id="KW-0812">Transmembrane</keyword>
<feature type="compositionally biased region" description="Basic and acidic residues" evidence="2">
    <location>
        <begin position="84"/>
        <end position="97"/>
    </location>
</feature>
<keyword evidence="3" id="KW-0472">Membrane</keyword>
<feature type="compositionally biased region" description="Polar residues" evidence="2">
    <location>
        <begin position="67"/>
        <end position="83"/>
    </location>
</feature>
<dbReference type="PANTHER" id="PTHR10039">
    <property type="entry name" value="AMELOGENIN"/>
    <property type="match status" value="1"/>
</dbReference>
<dbReference type="PANTHER" id="PTHR10039:SF14">
    <property type="entry name" value="NACHT DOMAIN-CONTAINING PROTEIN"/>
    <property type="match status" value="1"/>
</dbReference>
<dbReference type="SUPFAM" id="SSF52540">
    <property type="entry name" value="P-loop containing nucleoside triphosphate hydrolases"/>
    <property type="match status" value="1"/>
</dbReference>
<feature type="region of interest" description="Disordered" evidence="2">
    <location>
        <begin position="59"/>
        <end position="151"/>
    </location>
</feature>
<accession>A0A8H6HBR1</accession>
<dbReference type="Gene3D" id="3.40.50.300">
    <property type="entry name" value="P-loop containing nucleotide triphosphate hydrolases"/>
    <property type="match status" value="1"/>
</dbReference>
<gene>
    <name evidence="5" type="ORF">DFP72DRAFT_934593</name>
</gene>
<evidence type="ECO:0000259" key="4">
    <source>
        <dbReference type="Pfam" id="PF24883"/>
    </source>
</evidence>
<dbReference type="AlphaFoldDB" id="A0A8H6HBR1"/>
<feature type="compositionally biased region" description="Polar residues" evidence="2">
    <location>
        <begin position="122"/>
        <end position="131"/>
    </location>
</feature>
<protein>
    <recommendedName>
        <fullName evidence="4">Nephrocystin 3-like N-terminal domain-containing protein</fullName>
    </recommendedName>
</protein>
<name>A0A8H6HBR1_9AGAR</name>
<dbReference type="Pfam" id="PF24883">
    <property type="entry name" value="NPHP3_N"/>
    <property type="match status" value="1"/>
</dbReference>
<comment type="caution">
    <text evidence="5">The sequence shown here is derived from an EMBL/GenBank/DDBJ whole genome shotgun (WGS) entry which is preliminary data.</text>
</comment>
<evidence type="ECO:0000313" key="6">
    <source>
        <dbReference type="Proteomes" id="UP000521943"/>
    </source>
</evidence>
<evidence type="ECO:0000313" key="5">
    <source>
        <dbReference type="EMBL" id="KAF6743202.1"/>
    </source>
</evidence>
<keyword evidence="1" id="KW-0677">Repeat</keyword>
<feature type="domain" description="Nephrocystin 3-like N-terminal" evidence="4">
    <location>
        <begin position="222"/>
        <end position="384"/>
    </location>
</feature>
<dbReference type="Proteomes" id="UP000521943">
    <property type="component" value="Unassembled WGS sequence"/>
</dbReference>
<feature type="transmembrane region" description="Helical" evidence="3">
    <location>
        <begin position="452"/>
        <end position="471"/>
    </location>
</feature>
<reference evidence="5 6" key="1">
    <citation type="submission" date="2020-07" db="EMBL/GenBank/DDBJ databases">
        <title>Comparative genomics of pyrophilous fungi reveals a link between fire events and developmental genes.</title>
        <authorList>
            <consortium name="DOE Joint Genome Institute"/>
            <person name="Steindorff A.S."/>
            <person name="Carver A."/>
            <person name="Calhoun S."/>
            <person name="Stillman K."/>
            <person name="Liu H."/>
            <person name="Lipzen A."/>
            <person name="Pangilinan J."/>
            <person name="Labutti K."/>
            <person name="Bruns T.D."/>
            <person name="Grigoriev I.V."/>
        </authorList>
    </citation>
    <scope>NUCLEOTIDE SEQUENCE [LARGE SCALE GENOMIC DNA]</scope>
    <source>
        <strain evidence="5 6">CBS 144469</strain>
    </source>
</reference>
<dbReference type="EMBL" id="JACGCI010000153">
    <property type="protein sequence ID" value="KAF6743202.1"/>
    <property type="molecule type" value="Genomic_DNA"/>
</dbReference>
<keyword evidence="3" id="KW-1133">Transmembrane helix</keyword>
<organism evidence="5 6">
    <name type="scientific">Ephemerocybe angulata</name>
    <dbReference type="NCBI Taxonomy" id="980116"/>
    <lineage>
        <taxon>Eukaryota</taxon>
        <taxon>Fungi</taxon>
        <taxon>Dikarya</taxon>
        <taxon>Basidiomycota</taxon>
        <taxon>Agaricomycotina</taxon>
        <taxon>Agaricomycetes</taxon>
        <taxon>Agaricomycetidae</taxon>
        <taxon>Agaricales</taxon>
        <taxon>Agaricineae</taxon>
        <taxon>Psathyrellaceae</taxon>
        <taxon>Ephemerocybe</taxon>
    </lineage>
</organism>
<dbReference type="OrthoDB" id="5967843at2759"/>
<keyword evidence="6" id="KW-1185">Reference proteome</keyword>
<evidence type="ECO:0000256" key="3">
    <source>
        <dbReference type="SAM" id="Phobius"/>
    </source>
</evidence>
<dbReference type="InterPro" id="IPR027417">
    <property type="entry name" value="P-loop_NTPase"/>
</dbReference>